<proteinExistence type="predicted"/>
<evidence type="ECO:0008006" key="3">
    <source>
        <dbReference type="Google" id="ProtNLM"/>
    </source>
</evidence>
<evidence type="ECO:0000313" key="1">
    <source>
        <dbReference type="EMBL" id="GGG23215.1"/>
    </source>
</evidence>
<evidence type="ECO:0000313" key="2">
    <source>
        <dbReference type="Proteomes" id="UP000644756"/>
    </source>
</evidence>
<dbReference type="Gene3D" id="3.30.420.40">
    <property type="match status" value="1"/>
</dbReference>
<reference evidence="1" key="1">
    <citation type="journal article" date="2014" name="Int. J. Syst. Evol. Microbiol.">
        <title>Complete genome sequence of Corynebacterium casei LMG S-19264T (=DSM 44701T), isolated from a smear-ripened cheese.</title>
        <authorList>
            <consortium name="US DOE Joint Genome Institute (JGI-PGF)"/>
            <person name="Walter F."/>
            <person name="Albersmeier A."/>
            <person name="Kalinowski J."/>
            <person name="Ruckert C."/>
        </authorList>
    </citation>
    <scope>NUCLEOTIDE SEQUENCE</scope>
    <source>
        <strain evidence="1">CGMCC 1.12987</strain>
    </source>
</reference>
<protein>
    <recommendedName>
        <fullName evidence="3">Carbohydrate kinase FGGY C-terminal domain-containing protein</fullName>
    </recommendedName>
</protein>
<dbReference type="Proteomes" id="UP000644756">
    <property type="component" value="Unassembled WGS sequence"/>
</dbReference>
<sequence length="75" mass="8347">MFGAVAAGAAKGGYDSIVEAAKNMARVREETFKPIPENVAVYDKLCHEYNLLHDYFGRGANDVMKRLKAIKEEAR</sequence>
<comment type="caution">
    <text evidence="1">The sequence shown here is derived from an EMBL/GenBank/DDBJ whole genome shotgun (WGS) entry which is preliminary data.</text>
</comment>
<accession>A0A917G535</accession>
<name>A0A917G535_9BACL</name>
<organism evidence="1 2">
    <name type="scientific">Paenibacillus abyssi</name>
    <dbReference type="NCBI Taxonomy" id="1340531"/>
    <lineage>
        <taxon>Bacteria</taxon>
        <taxon>Bacillati</taxon>
        <taxon>Bacillota</taxon>
        <taxon>Bacilli</taxon>
        <taxon>Bacillales</taxon>
        <taxon>Paenibacillaceae</taxon>
        <taxon>Paenibacillus</taxon>
    </lineage>
</organism>
<keyword evidence="2" id="KW-1185">Reference proteome</keyword>
<reference evidence="1" key="2">
    <citation type="submission" date="2020-09" db="EMBL/GenBank/DDBJ databases">
        <authorList>
            <person name="Sun Q."/>
            <person name="Zhou Y."/>
        </authorList>
    </citation>
    <scope>NUCLEOTIDE SEQUENCE</scope>
    <source>
        <strain evidence="1">CGMCC 1.12987</strain>
    </source>
</reference>
<dbReference type="AlphaFoldDB" id="A0A917G535"/>
<gene>
    <name evidence="1" type="ORF">GCM10010916_44730</name>
</gene>
<dbReference type="EMBL" id="BMGR01000019">
    <property type="protein sequence ID" value="GGG23215.1"/>
    <property type="molecule type" value="Genomic_DNA"/>
</dbReference>